<dbReference type="CDD" id="cd20435">
    <property type="entry name" value="Tudor_TDRD12_rpt2"/>
    <property type="match status" value="1"/>
</dbReference>
<evidence type="ECO:0000313" key="14">
    <source>
        <dbReference type="EMBL" id="KAJ4433877.1"/>
    </source>
</evidence>
<evidence type="ECO:0000256" key="3">
    <source>
        <dbReference type="ARBA" id="ARBA00022737"/>
    </source>
</evidence>
<feature type="domain" description="Helicase ATP-binding" evidence="13">
    <location>
        <begin position="72"/>
        <end position="223"/>
    </location>
</feature>
<dbReference type="Proteomes" id="UP001148838">
    <property type="component" value="Unassembled WGS sequence"/>
</dbReference>
<evidence type="ECO:0000256" key="6">
    <source>
        <dbReference type="ARBA" id="ARBA00022801"/>
    </source>
</evidence>
<dbReference type="Gene3D" id="3.40.50.300">
    <property type="entry name" value="P-loop containing nucleotide triphosphate hydrolases"/>
    <property type="match status" value="1"/>
</dbReference>
<keyword evidence="5" id="KW-0221">Differentiation</keyword>
<keyword evidence="7" id="KW-0347">Helicase</keyword>
<evidence type="ECO:0000259" key="13">
    <source>
        <dbReference type="PROSITE" id="PS51192"/>
    </source>
</evidence>
<evidence type="ECO:0000256" key="2">
    <source>
        <dbReference type="ARBA" id="ARBA00022473"/>
    </source>
</evidence>
<dbReference type="PANTHER" id="PTHR22655">
    <property type="entry name" value="ATP-DEPENDENT RNA HELICASE TDRD12-RELATED"/>
    <property type="match status" value="1"/>
</dbReference>
<dbReference type="Gene3D" id="2.30.30.140">
    <property type="match status" value="1"/>
</dbReference>
<accession>A0ABQ8SJI2</accession>
<evidence type="ECO:0000256" key="8">
    <source>
        <dbReference type="ARBA" id="ARBA00022840"/>
    </source>
</evidence>
<dbReference type="InterPro" id="IPR011545">
    <property type="entry name" value="DEAD/DEAH_box_helicase_dom"/>
</dbReference>
<evidence type="ECO:0000313" key="15">
    <source>
        <dbReference type="Proteomes" id="UP001148838"/>
    </source>
</evidence>
<dbReference type="InterPro" id="IPR002999">
    <property type="entry name" value="Tudor"/>
</dbReference>
<dbReference type="InterPro" id="IPR035437">
    <property type="entry name" value="SNase_OB-fold_sf"/>
</dbReference>
<keyword evidence="11" id="KW-0469">Meiosis</keyword>
<proteinExistence type="predicted"/>
<dbReference type="Pfam" id="PF00270">
    <property type="entry name" value="DEAD"/>
    <property type="match status" value="1"/>
</dbReference>
<evidence type="ECO:0000256" key="12">
    <source>
        <dbReference type="ARBA" id="ARBA00047984"/>
    </source>
</evidence>
<dbReference type="InterPro" id="IPR014001">
    <property type="entry name" value="Helicase_ATP-bd"/>
</dbReference>
<dbReference type="SUPFAM" id="SSF52540">
    <property type="entry name" value="P-loop containing nucleoside triphosphate hydrolases"/>
    <property type="match status" value="1"/>
</dbReference>
<keyword evidence="6" id="KW-0378">Hydrolase</keyword>
<reference evidence="14 15" key="1">
    <citation type="journal article" date="2022" name="Allergy">
        <title>Genome assembly and annotation of Periplaneta americana reveal a comprehensive cockroach allergen profile.</title>
        <authorList>
            <person name="Wang L."/>
            <person name="Xiong Q."/>
            <person name="Saelim N."/>
            <person name="Wang L."/>
            <person name="Nong W."/>
            <person name="Wan A.T."/>
            <person name="Shi M."/>
            <person name="Liu X."/>
            <person name="Cao Q."/>
            <person name="Hui J.H.L."/>
            <person name="Sookrung N."/>
            <person name="Leung T.F."/>
            <person name="Tungtrongchitr A."/>
            <person name="Tsui S.K.W."/>
        </authorList>
    </citation>
    <scope>NUCLEOTIDE SEQUENCE [LARGE SCALE GENOMIC DNA]</scope>
    <source>
        <strain evidence="14">PWHHKU_190912</strain>
    </source>
</reference>
<keyword evidence="10" id="KW-0943">RNA-mediated gene silencing</keyword>
<feature type="non-terminal residue" evidence="14">
    <location>
        <position position="1"/>
    </location>
</feature>
<gene>
    <name evidence="14" type="ORF">ANN_16190</name>
</gene>
<dbReference type="PANTHER" id="PTHR22655:SF2">
    <property type="entry name" value="ATP-DEPENDENT RNA HELICASE TDRD12-RELATED"/>
    <property type="match status" value="1"/>
</dbReference>
<evidence type="ECO:0000256" key="11">
    <source>
        <dbReference type="ARBA" id="ARBA00023254"/>
    </source>
</evidence>
<dbReference type="SUPFAM" id="SSF63748">
    <property type="entry name" value="Tudor/PWWP/MBT"/>
    <property type="match status" value="1"/>
</dbReference>
<evidence type="ECO:0000256" key="9">
    <source>
        <dbReference type="ARBA" id="ARBA00022871"/>
    </source>
</evidence>
<comment type="catalytic activity">
    <reaction evidence="12">
        <text>ATP + H2O = ADP + phosphate + H(+)</text>
        <dbReference type="Rhea" id="RHEA:13065"/>
        <dbReference type="ChEBI" id="CHEBI:15377"/>
        <dbReference type="ChEBI" id="CHEBI:15378"/>
        <dbReference type="ChEBI" id="CHEBI:30616"/>
        <dbReference type="ChEBI" id="CHEBI:43474"/>
        <dbReference type="ChEBI" id="CHEBI:456216"/>
        <dbReference type="EC" id="3.6.4.13"/>
    </reaction>
</comment>
<dbReference type="PROSITE" id="PS51192">
    <property type="entry name" value="HELICASE_ATP_BIND_1"/>
    <property type="match status" value="1"/>
</dbReference>
<dbReference type="EC" id="3.6.4.13" evidence="1"/>
<dbReference type="EMBL" id="JAJSOF020000027">
    <property type="protein sequence ID" value="KAJ4433877.1"/>
    <property type="molecule type" value="Genomic_DNA"/>
</dbReference>
<evidence type="ECO:0000256" key="4">
    <source>
        <dbReference type="ARBA" id="ARBA00022741"/>
    </source>
</evidence>
<dbReference type="SMART" id="SM00487">
    <property type="entry name" value="DEXDc"/>
    <property type="match status" value="1"/>
</dbReference>
<dbReference type="Pfam" id="PF00567">
    <property type="entry name" value="TUDOR"/>
    <property type="match status" value="1"/>
</dbReference>
<evidence type="ECO:0000256" key="1">
    <source>
        <dbReference type="ARBA" id="ARBA00012552"/>
    </source>
</evidence>
<comment type="caution">
    <text evidence="14">The sequence shown here is derived from an EMBL/GenBank/DDBJ whole genome shotgun (WGS) entry which is preliminary data.</text>
</comment>
<keyword evidence="8" id="KW-0067">ATP-binding</keyword>
<evidence type="ECO:0000256" key="5">
    <source>
        <dbReference type="ARBA" id="ARBA00022782"/>
    </source>
</evidence>
<keyword evidence="3" id="KW-0677">Repeat</keyword>
<dbReference type="Gene3D" id="2.40.50.90">
    <property type="match status" value="1"/>
</dbReference>
<keyword evidence="9" id="KW-0744">Spermatogenesis</keyword>
<evidence type="ECO:0000256" key="7">
    <source>
        <dbReference type="ARBA" id="ARBA00022806"/>
    </source>
</evidence>
<protein>
    <recommendedName>
        <fullName evidence="1">RNA helicase</fullName>
        <ecNumber evidence="1">3.6.4.13</ecNumber>
    </recommendedName>
</protein>
<keyword evidence="4" id="KW-0547">Nucleotide-binding</keyword>
<sequence length="856" mass="97194">LLPALSASSQLPKLSAGHKIANRIQMSRILIHGNMGTRPIQSIAEANFPKEIHQALGKMDFKNPMRIQMYAWPAIMRGHYTLLVGPSQCGKTLSYIVPLVSFMLTPDIYSELQEGNGPLVLVLCSNSKSAHFIYDTCCKLVALSNLPDVQVQIAYGGGREQELKDVLANGCKILISTPRCFLRLLQCSRHITNVDRLAHLVLDEVDIIANKFLPEVCLKEILMVCKKMLVQRAKVTIPVQLIAASEKWCPAVDQFSQYISQNFLVCISGYLEAAVYAKLRPKLHVLSAADKPQVTLEVRHCWKSAIVPGAYPVLVCTDDVLPELDVCDALWLIHYSLPQTKTGFGYRFSCLMNNYNNMFRKRAENADSPECTVHIFADKDKNTKELPEIVQFLKRLSVPIAPDIEVKTVNISKLSLTTAMSLFHAVITPIASYGIELIWEKLTNNDLTKLENVKARFLKRVLGVGKQSPTRIVYVLAKESFFIEDLRLELMLPSTGPYQAHLETRRRKQEDIDPDFYCTSAMTDRKWTETCQDQRHVEIMQQKEIGKCNAPLCYFVKAFGECMKRTSCASRHVILDSVDKSINFPTCGEVKVKILHVHNASHFSVRLLEHTDSTGNFVHIPDEYFSICMTIYKHYSDEINRRLHGIPKIGDVCSVESKLNIYQRVEVTDIVKEDSSSIPEEVRVKFLDEGPYTTVKVFQLIALPEELQHLPPQVVDVFLCNVMPCDLDTEWSETANFRITDWINKINKQEEEGKYLVGKIMLSAKNTLWLDPLECRSYLSSVDTQVMEFSLSKELVKCKLAVSNPDHLTKLYELCRMGKLAIPNYEKGENSRIHHARGMLLLILRSMFLKLWSADD</sequence>
<evidence type="ECO:0000256" key="10">
    <source>
        <dbReference type="ARBA" id="ARBA00023158"/>
    </source>
</evidence>
<keyword evidence="15" id="KW-1185">Reference proteome</keyword>
<name>A0ABQ8SJI2_PERAM</name>
<keyword evidence="2" id="KW-0217">Developmental protein</keyword>
<organism evidence="14 15">
    <name type="scientific">Periplaneta americana</name>
    <name type="common">American cockroach</name>
    <name type="synonym">Blatta americana</name>
    <dbReference type="NCBI Taxonomy" id="6978"/>
    <lineage>
        <taxon>Eukaryota</taxon>
        <taxon>Metazoa</taxon>
        <taxon>Ecdysozoa</taxon>
        <taxon>Arthropoda</taxon>
        <taxon>Hexapoda</taxon>
        <taxon>Insecta</taxon>
        <taxon>Pterygota</taxon>
        <taxon>Neoptera</taxon>
        <taxon>Polyneoptera</taxon>
        <taxon>Dictyoptera</taxon>
        <taxon>Blattodea</taxon>
        <taxon>Blattoidea</taxon>
        <taxon>Blattidae</taxon>
        <taxon>Blattinae</taxon>
        <taxon>Periplaneta</taxon>
    </lineage>
</organism>
<dbReference type="InterPro" id="IPR027417">
    <property type="entry name" value="P-loop_NTPase"/>
</dbReference>